<reference evidence="7 8" key="1">
    <citation type="submission" date="2017-08" db="EMBL/GenBank/DDBJ databases">
        <title>Infants hospitalized years apart are colonized by the same room-sourced microbial strains.</title>
        <authorList>
            <person name="Brooks B."/>
            <person name="Olm M.R."/>
            <person name="Firek B.A."/>
            <person name="Baker R."/>
            <person name="Thomas B.C."/>
            <person name="Morowitz M.J."/>
            <person name="Banfield J.F."/>
        </authorList>
    </citation>
    <scope>NUCLEOTIDE SEQUENCE [LARGE SCALE GENOMIC DNA]</scope>
    <source>
        <strain evidence="7">S2_018_000_R2_104</strain>
    </source>
</reference>
<dbReference type="Pfam" id="PF08281">
    <property type="entry name" value="Sigma70_r4_2"/>
    <property type="match status" value="1"/>
</dbReference>
<keyword evidence="3" id="KW-0731">Sigma factor</keyword>
<dbReference type="Pfam" id="PF04542">
    <property type="entry name" value="Sigma70_r2"/>
    <property type="match status" value="1"/>
</dbReference>
<dbReference type="InterPro" id="IPR013249">
    <property type="entry name" value="RNA_pol_sigma70_r4_t2"/>
</dbReference>
<evidence type="ECO:0000259" key="5">
    <source>
        <dbReference type="Pfam" id="PF04542"/>
    </source>
</evidence>
<dbReference type="PANTHER" id="PTHR43133:SF25">
    <property type="entry name" value="RNA POLYMERASE SIGMA FACTOR RFAY-RELATED"/>
    <property type="match status" value="1"/>
</dbReference>
<keyword evidence="2" id="KW-0805">Transcription regulation</keyword>
<dbReference type="AlphaFoldDB" id="A0A2W5A221"/>
<dbReference type="SUPFAM" id="SSF88659">
    <property type="entry name" value="Sigma3 and sigma4 domains of RNA polymerase sigma factors"/>
    <property type="match status" value="1"/>
</dbReference>
<evidence type="ECO:0000256" key="4">
    <source>
        <dbReference type="ARBA" id="ARBA00023163"/>
    </source>
</evidence>
<dbReference type="InterPro" id="IPR039425">
    <property type="entry name" value="RNA_pol_sigma-70-like"/>
</dbReference>
<sequence>MEKSMLLSGGTFLSRRKQMLFEEKGDTEMFTQAELVQEMPKLRKFASKLTRSTAQAEDLLQSTLLRALEKSDYFETGTDLFKWTSKVMYNIFVTDYRRKVKFESQYDPDFHIENRSVAPDQHVKMEVKAMAEAMNHMSAEHKEILVLVCVKGMQYQEVAEALNIPVGTVRSRLSRARNQLIALMEGPATPGIGQNVYELGASQMRAAA</sequence>
<organism evidence="7 8">
    <name type="scientific">Micavibrio aeruginosavorus</name>
    <dbReference type="NCBI Taxonomy" id="349221"/>
    <lineage>
        <taxon>Bacteria</taxon>
        <taxon>Pseudomonadati</taxon>
        <taxon>Bdellovibrionota</taxon>
        <taxon>Bdellovibrionia</taxon>
        <taxon>Bdellovibrionales</taxon>
        <taxon>Pseudobdellovibrionaceae</taxon>
        <taxon>Micavibrio</taxon>
    </lineage>
</organism>
<comment type="similarity">
    <text evidence="1">Belongs to the sigma-70 factor family. ECF subfamily.</text>
</comment>
<dbReference type="GO" id="GO:0006352">
    <property type="term" value="P:DNA-templated transcription initiation"/>
    <property type="evidence" value="ECO:0007669"/>
    <property type="project" value="InterPro"/>
</dbReference>
<gene>
    <name evidence="7" type="ORF">DI626_04055</name>
</gene>
<feature type="domain" description="RNA polymerase sigma factor 70 region 4 type 2" evidence="6">
    <location>
        <begin position="130"/>
        <end position="180"/>
    </location>
</feature>
<dbReference type="EMBL" id="QFNK01000059">
    <property type="protein sequence ID" value="PZO87397.1"/>
    <property type="molecule type" value="Genomic_DNA"/>
</dbReference>
<dbReference type="Gene3D" id="1.10.1740.10">
    <property type="match status" value="1"/>
</dbReference>
<evidence type="ECO:0000256" key="3">
    <source>
        <dbReference type="ARBA" id="ARBA00023082"/>
    </source>
</evidence>
<dbReference type="InterPro" id="IPR014284">
    <property type="entry name" value="RNA_pol_sigma-70_dom"/>
</dbReference>
<dbReference type="InterPro" id="IPR007627">
    <property type="entry name" value="RNA_pol_sigma70_r2"/>
</dbReference>
<keyword evidence="4" id="KW-0804">Transcription</keyword>
<evidence type="ECO:0000313" key="8">
    <source>
        <dbReference type="Proteomes" id="UP000249557"/>
    </source>
</evidence>
<dbReference type="PANTHER" id="PTHR43133">
    <property type="entry name" value="RNA POLYMERASE ECF-TYPE SIGMA FACTO"/>
    <property type="match status" value="1"/>
</dbReference>
<feature type="domain" description="RNA polymerase sigma-70 region 2" evidence="5">
    <location>
        <begin position="38"/>
        <end position="99"/>
    </location>
</feature>
<dbReference type="InterPro" id="IPR036388">
    <property type="entry name" value="WH-like_DNA-bd_sf"/>
</dbReference>
<dbReference type="SUPFAM" id="SSF88946">
    <property type="entry name" value="Sigma2 domain of RNA polymerase sigma factors"/>
    <property type="match status" value="1"/>
</dbReference>
<dbReference type="GO" id="GO:0003677">
    <property type="term" value="F:DNA binding"/>
    <property type="evidence" value="ECO:0007669"/>
    <property type="project" value="InterPro"/>
</dbReference>
<evidence type="ECO:0000256" key="2">
    <source>
        <dbReference type="ARBA" id="ARBA00023015"/>
    </source>
</evidence>
<evidence type="ECO:0000256" key="1">
    <source>
        <dbReference type="ARBA" id="ARBA00010641"/>
    </source>
</evidence>
<accession>A0A2W5A221</accession>
<dbReference type="InterPro" id="IPR013324">
    <property type="entry name" value="RNA_pol_sigma_r3/r4-like"/>
</dbReference>
<dbReference type="CDD" id="cd06171">
    <property type="entry name" value="Sigma70_r4"/>
    <property type="match status" value="1"/>
</dbReference>
<dbReference type="Gene3D" id="1.10.10.10">
    <property type="entry name" value="Winged helix-like DNA-binding domain superfamily/Winged helix DNA-binding domain"/>
    <property type="match status" value="1"/>
</dbReference>
<evidence type="ECO:0000313" key="7">
    <source>
        <dbReference type="EMBL" id="PZO87397.1"/>
    </source>
</evidence>
<evidence type="ECO:0000259" key="6">
    <source>
        <dbReference type="Pfam" id="PF08281"/>
    </source>
</evidence>
<proteinExistence type="inferred from homology"/>
<comment type="caution">
    <text evidence="7">The sequence shown here is derived from an EMBL/GenBank/DDBJ whole genome shotgun (WGS) entry which is preliminary data.</text>
</comment>
<name>A0A2W5A221_9BACT</name>
<dbReference type="GO" id="GO:0016987">
    <property type="term" value="F:sigma factor activity"/>
    <property type="evidence" value="ECO:0007669"/>
    <property type="project" value="UniProtKB-KW"/>
</dbReference>
<dbReference type="InterPro" id="IPR013325">
    <property type="entry name" value="RNA_pol_sigma_r2"/>
</dbReference>
<protein>
    <submittedName>
        <fullName evidence="7">RNA polymerase subunit sigma-24</fullName>
    </submittedName>
</protein>
<dbReference type="NCBIfam" id="TIGR02937">
    <property type="entry name" value="sigma70-ECF"/>
    <property type="match status" value="1"/>
</dbReference>
<dbReference type="Proteomes" id="UP000249557">
    <property type="component" value="Unassembled WGS sequence"/>
</dbReference>